<accession>A0A1V6RKQ6</accession>
<keyword evidence="3" id="KW-1185">Reference proteome</keyword>
<feature type="compositionally biased region" description="Low complexity" evidence="1">
    <location>
        <begin position="49"/>
        <end position="64"/>
    </location>
</feature>
<evidence type="ECO:0000313" key="2">
    <source>
        <dbReference type="EMBL" id="OQE02206.1"/>
    </source>
</evidence>
<comment type="caution">
    <text evidence="2">The sequence shown here is derived from an EMBL/GenBank/DDBJ whole genome shotgun (WGS) entry which is preliminary data.</text>
</comment>
<feature type="region of interest" description="Disordered" evidence="1">
    <location>
        <begin position="48"/>
        <end position="78"/>
    </location>
</feature>
<dbReference type="Proteomes" id="UP000191518">
    <property type="component" value="Unassembled WGS sequence"/>
</dbReference>
<gene>
    <name evidence="2" type="ORF">PENVUL_c040G00559</name>
</gene>
<reference evidence="3" key="1">
    <citation type="journal article" date="2017" name="Nat. Microbiol.">
        <title>Global analysis of biosynthetic gene clusters reveals vast potential of secondary metabolite production in Penicillium species.</title>
        <authorList>
            <person name="Nielsen J.C."/>
            <person name="Grijseels S."/>
            <person name="Prigent S."/>
            <person name="Ji B."/>
            <person name="Dainat J."/>
            <person name="Nielsen K.F."/>
            <person name="Frisvad J.C."/>
            <person name="Workman M."/>
            <person name="Nielsen J."/>
        </authorList>
    </citation>
    <scope>NUCLEOTIDE SEQUENCE [LARGE SCALE GENOMIC DNA]</scope>
    <source>
        <strain evidence="3">IBT 29486</strain>
    </source>
</reference>
<feature type="compositionally biased region" description="Polar residues" evidence="1">
    <location>
        <begin position="65"/>
        <end position="74"/>
    </location>
</feature>
<dbReference type="AlphaFoldDB" id="A0A1V6RKQ6"/>
<evidence type="ECO:0000256" key="1">
    <source>
        <dbReference type="SAM" id="MobiDB-lite"/>
    </source>
</evidence>
<name>A0A1V6RKQ6_9EURO</name>
<dbReference type="EMBL" id="MDYP01000040">
    <property type="protein sequence ID" value="OQE02206.1"/>
    <property type="molecule type" value="Genomic_DNA"/>
</dbReference>
<protein>
    <submittedName>
        <fullName evidence="2">Uncharacterized protein</fullName>
    </submittedName>
</protein>
<proteinExistence type="predicted"/>
<sequence length="132" mass="14325">MTDQQDIQQFNDRPFHAYFVEDSMPTPSVSDSGIETRRSQLCDTMINESSHLSSGSSNGETVSSPIASGPSTCGSFRDETRMHDVGSQWLYFQETETEDAGNLESGISGATSIVDAAWANNLLSELFSTASE</sequence>
<evidence type="ECO:0000313" key="3">
    <source>
        <dbReference type="Proteomes" id="UP000191518"/>
    </source>
</evidence>
<organism evidence="2 3">
    <name type="scientific">Penicillium vulpinum</name>
    <dbReference type="NCBI Taxonomy" id="29845"/>
    <lineage>
        <taxon>Eukaryota</taxon>
        <taxon>Fungi</taxon>
        <taxon>Dikarya</taxon>
        <taxon>Ascomycota</taxon>
        <taxon>Pezizomycotina</taxon>
        <taxon>Eurotiomycetes</taxon>
        <taxon>Eurotiomycetidae</taxon>
        <taxon>Eurotiales</taxon>
        <taxon>Aspergillaceae</taxon>
        <taxon>Penicillium</taxon>
    </lineage>
</organism>